<keyword evidence="4" id="KW-1185">Reference proteome</keyword>
<dbReference type="InterPro" id="IPR000073">
    <property type="entry name" value="AB_hydrolase_1"/>
</dbReference>
<feature type="chain" id="PRO_5043034997" description="AB hydrolase-1 domain-containing protein" evidence="1">
    <location>
        <begin position="18"/>
        <end position="371"/>
    </location>
</feature>
<dbReference type="PROSITE" id="PS00178">
    <property type="entry name" value="AA_TRNA_LIGASE_I"/>
    <property type="match status" value="1"/>
</dbReference>
<dbReference type="InterPro" id="IPR001412">
    <property type="entry name" value="aa-tRNA-synth_I_CS"/>
</dbReference>
<dbReference type="EMBL" id="JAUJLE010000517">
    <property type="protein sequence ID" value="KAK0954167.1"/>
    <property type="molecule type" value="Genomic_DNA"/>
</dbReference>
<protein>
    <recommendedName>
        <fullName evidence="2">AB hydrolase-1 domain-containing protein</fullName>
    </recommendedName>
</protein>
<evidence type="ECO:0000256" key="1">
    <source>
        <dbReference type="SAM" id="SignalP"/>
    </source>
</evidence>
<dbReference type="GO" id="GO:0006418">
    <property type="term" value="P:tRNA aminoacylation for protein translation"/>
    <property type="evidence" value="ECO:0007669"/>
    <property type="project" value="InterPro"/>
</dbReference>
<dbReference type="Proteomes" id="UP001175353">
    <property type="component" value="Unassembled WGS sequence"/>
</dbReference>
<evidence type="ECO:0000313" key="3">
    <source>
        <dbReference type="EMBL" id="KAK0954167.1"/>
    </source>
</evidence>
<accession>A0AAN6H303</accession>
<feature type="domain" description="AB hydrolase-1" evidence="2">
    <location>
        <begin position="98"/>
        <end position="353"/>
    </location>
</feature>
<dbReference type="SUPFAM" id="SSF53474">
    <property type="entry name" value="alpha/beta-Hydrolases"/>
    <property type="match status" value="1"/>
</dbReference>
<dbReference type="InterPro" id="IPR029058">
    <property type="entry name" value="AB_hydrolase_fold"/>
</dbReference>
<dbReference type="GO" id="GO:0005524">
    <property type="term" value="F:ATP binding"/>
    <property type="evidence" value="ECO:0007669"/>
    <property type="project" value="InterPro"/>
</dbReference>
<gene>
    <name evidence="3" type="ORF">LTR91_023436</name>
</gene>
<dbReference type="Gene3D" id="3.40.50.1820">
    <property type="entry name" value="alpha/beta hydrolase"/>
    <property type="match status" value="1"/>
</dbReference>
<dbReference type="GO" id="GO:0004812">
    <property type="term" value="F:aminoacyl-tRNA ligase activity"/>
    <property type="evidence" value="ECO:0007669"/>
    <property type="project" value="InterPro"/>
</dbReference>
<sequence>MRQSTSALALFMGAVAAFQCSSFKTTITVSAPFYQPAFAPFANHYQSVALLNAVTARDASTAASPFKGAVNVVETFSISAEYCTPTAYQHPAHLDVQILTHGLGFDKSYWRSGGDSSGYNYVRAATDAGYATLSYDRISNGGSSLVDPYTIQQAPIQLAVLEAITSNYRNGTIHPSVPKPSGKVFHVGHSYGSILSHALVATNPSLSDGIVLTGYSTNTTWLGEFLISTDFHLAKENQPQRFGNRSAGFVTWPDELANQYIFLSYPHFDAAVLAYAETHKYPFSVSEVLTGGVVPYNAANFSKPVLMISGDADLIFCGSDCHGILEQAAPLFPGAKPFETYVQPDTGHGMNLHYNASGTYAVIQRFLKDNA</sequence>
<reference evidence="3" key="1">
    <citation type="submission" date="2023-06" db="EMBL/GenBank/DDBJ databases">
        <title>Black Yeasts Isolated from many extreme environments.</title>
        <authorList>
            <person name="Coleine C."/>
            <person name="Stajich J.E."/>
            <person name="Selbmann L."/>
        </authorList>
    </citation>
    <scope>NUCLEOTIDE SEQUENCE</scope>
    <source>
        <strain evidence="3">CCFEE 5200</strain>
    </source>
</reference>
<dbReference type="AlphaFoldDB" id="A0AAN6H303"/>
<evidence type="ECO:0000259" key="2">
    <source>
        <dbReference type="Pfam" id="PF12697"/>
    </source>
</evidence>
<proteinExistence type="predicted"/>
<keyword evidence="1" id="KW-0732">Signal</keyword>
<feature type="signal peptide" evidence="1">
    <location>
        <begin position="1"/>
        <end position="17"/>
    </location>
</feature>
<comment type="caution">
    <text evidence="3">The sequence shown here is derived from an EMBL/GenBank/DDBJ whole genome shotgun (WGS) entry which is preliminary data.</text>
</comment>
<evidence type="ECO:0000313" key="4">
    <source>
        <dbReference type="Proteomes" id="UP001175353"/>
    </source>
</evidence>
<name>A0AAN6H303_9PEZI</name>
<dbReference type="Pfam" id="PF12697">
    <property type="entry name" value="Abhydrolase_6"/>
    <property type="match status" value="1"/>
</dbReference>
<organism evidence="3 4">
    <name type="scientific">Friedmanniomyces endolithicus</name>
    <dbReference type="NCBI Taxonomy" id="329885"/>
    <lineage>
        <taxon>Eukaryota</taxon>
        <taxon>Fungi</taxon>
        <taxon>Dikarya</taxon>
        <taxon>Ascomycota</taxon>
        <taxon>Pezizomycotina</taxon>
        <taxon>Dothideomycetes</taxon>
        <taxon>Dothideomycetidae</taxon>
        <taxon>Mycosphaerellales</taxon>
        <taxon>Teratosphaeriaceae</taxon>
        <taxon>Friedmanniomyces</taxon>
    </lineage>
</organism>